<name>A0A9P5JUA2_9AGAM</name>
<dbReference type="Proteomes" id="UP000759537">
    <property type="component" value="Unassembled WGS sequence"/>
</dbReference>
<keyword evidence="1" id="KW-0560">Oxidoreductase</keyword>
<dbReference type="InterPro" id="IPR005123">
    <property type="entry name" value="Oxoglu/Fe-dep_dioxygenase_dom"/>
</dbReference>
<evidence type="ECO:0000256" key="1">
    <source>
        <dbReference type="RuleBase" id="RU003682"/>
    </source>
</evidence>
<evidence type="ECO:0000313" key="4">
    <source>
        <dbReference type="Proteomes" id="UP000759537"/>
    </source>
</evidence>
<comment type="similarity">
    <text evidence="1">Belongs to the iron/ascorbate-dependent oxidoreductase family.</text>
</comment>
<comment type="caution">
    <text evidence="3">The sequence shown here is derived from an EMBL/GenBank/DDBJ whole genome shotgun (WGS) entry which is preliminary data.</text>
</comment>
<dbReference type="Gene3D" id="2.60.120.620">
    <property type="entry name" value="q2cbj1_9rhob like domain"/>
    <property type="match status" value="1"/>
</dbReference>
<reference evidence="3" key="1">
    <citation type="submission" date="2019-10" db="EMBL/GenBank/DDBJ databases">
        <authorList>
            <consortium name="DOE Joint Genome Institute"/>
            <person name="Kuo A."/>
            <person name="Miyauchi S."/>
            <person name="Kiss E."/>
            <person name="Drula E."/>
            <person name="Kohler A."/>
            <person name="Sanchez-Garcia M."/>
            <person name="Andreopoulos B."/>
            <person name="Barry K.W."/>
            <person name="Bonito G."/>
            <person name="Buee M."/>
            <person name="Carver A."/>
            <person name="Chen C."/>
            <person name="Cichocki N."/>
            <person name="Clum A."/>
            <person name="Culley D."/>
            <person name="Crous P.W."/>
            <person name="Fauchery L."/>
            <person name="Girlanda M."/>
            <person name="Hayes R."/>
            <person name="Keri Z."/>
            <person name="LaButti K."/>
            <person name="Lipzen A."/>
            <person name="Lombard V."/>
            <person name="Magnuson J."/>
            <person name="Maillard F."/>
            <person name="Morin E."/>
            <person name="Murat C."/>
            <person name="Nolan M."/>
            <person name="Ohm R."/>
            <person name="Pangilinan J."/>
            <person name="Pereira M."/>
            <person name="Perotto S."/>
            <person name="Peter M."/>
            <person name="Riley R."/>
            <person name="Sitrit Y."/>
            <person name="Stielow B."/>
            <person name="Szollosi G."/>
            <person name="Zifcakova L."/>
            <person name="Stursova M."/>
            <person name="Spatafora J.W."/>
            <person name="Tedersoo L."/>
            <person name="Vaario L.-M."/>
            <person name="Yamada A."/>
            <person name="Yan M."/>
            <person name="Wang P."/>
            <person name="Xu J."/>
            <person name="Bruns T."/>
            <person name="Baldrian P."/>
            <person name="Vilgalys R."/>
            <person name="Henrissat B."/>
            <person name="Grigoriev I.V."/>
            <person name="Hibbett D."/>
            <person name="Nagy L.G."/>
            <person name="Martin F.M."/>
        </authorList>
    </citation>
    <scope>NUCLEOTIDE SEQUENCE</scope>
    <source>
        <strain evidence="3">Prilba</strain>
    </source>
</reference>
<dbReference type="AlphaFoldDB" id="A0A9P5JUA2"/>
<keyword evidence="1" id="KW-0408">Iron</keyword>
<dbReference type="OrthoDB" id="27483at2759"/>
<organism evidence="3 4">
    <name type="scientific">Russula ochroleuca</name>
    <dbReference type="NCBI Taxonomy" id="152965"/>
    <lineage>
        <taxon>Eukaryota</taxon>
        <taxon>Fungi</taxon>
        <taxon>Dikarya</taxon>
        <taxon>Basidiomycota</taxon>
        <taxon>Agaricomycotina</taxon>
        <taxon>Agaricomycetes</taxon>
        <taxon>Russulales</taxon>
        <taxon>Russulaceae</taxon>
        <taxon>Russula</taxon>
    </lineage>
</organism>
<dbReference type="PANTHER" id="PTHR33099">
    <property type="entry name" value="FE2OG DIOXYGENASE DOMAIN-CONTAINING PROTEIN"/>
    <property type="match status" value="1"/>
</dbReference>
<dbReference type="GO" id="GO:0016491">
    <property type="term" value="F:oxidoreductase activity"/>
    <property type="evidence" value="ECO:0007669"/>
    <property type="project" value="UniProtKB-KW"/>
</dbReference>
<gene>
    <name evidence="3" type="ORF">DFH94DRAFT_392508</name>
</gene>
<dbReference type="EMBL" id="WHVB01000052">
    <property type="protein sequence ID" value="KAF8464806.1"/>
    <property type="molecule type" value="Genomic_DNA"/>
</dbReference>
<evidence type="ECO:0000313" key="3">
    <source>
        <dbReference type="EMBL" id="KAF8464806.1"/>
    </source>
</evidence>
<proteinExistence type="inferred from homology"/>
<keyword evidence="4" id="KW-1185">Reference proteome</keyword>
<protein>
    <recommendedName>
        <fullName evidence="2">Fe2OG dioxygenase domain-containing protein</fullName>
    </recommendedName>
</protein>
<accession>A0A9P5JUA2</accession>
<dbReference type="PROSITE" id="PS51471">
    <property type="entry name" value="FE2OG_OXY"/>
    <property type="match status" value="1"/>
</dbReference>
<evidence type="ECO:0000259" key="2">
    <source>
        <dbReference type="PROSITE" id="PS51471"/>
    </source>
</evidence>
<feature type="domain" description="Fe2OG dioxygenase" evidence="2">
    <location>
        <begin position="130"/>
        <end position="221"/>
    </location>
</feature>
<dbReference type="PANTHER" id="PTHR33099:SF14">
    <property type="entry name" value="PROLYL 4-HYDROXYLASE ALPHA SUBUNIT FE(2+) 2OG DIOXYGENASE DOMAIN-CONTAINING PROTEIN"/>
    <property type="match status" value="1"/>
</dbReference>
<dbReference type="GO" id="GO:0046872">
    <property type="term" value="F:metal ion binding"/>
    <property type="evidence" value="ECO:0007669"/>
    <property type="project" value="UniProtKB-KW"/>
</dbReference>
<reference evidence="3" key="2">
    <citation type="journal article" date="2020" name="Nat. Commun.">
        <title>Large-scale genome sequencing of mycorrhizal fungi provides insights into the early evolution of symbiotic traits.</title>
        <authorList>
            <person name="Miyauchi S."/>
            <person name="Kiss E."/>
            <person name="Kuo A."/>
            <person name="Drula E."/>
            <person name="Kohler A."/>
            <person name="Sanchez-Garcia M."/>
            <person name="Morin E."/>
            <person name="Andreopoulos B."/>
            <person name="Barry K.W."/>
            <person name="Bonito G."/>
            <person name="Buee M."/>
            <person name="Carver A."/>
            <person name="Chen C."/>
            <person name="Cichocki N."/>
            <person name="Clum A."/>
            <person name="Culley D."/>
            <person name="Crous P.W."/>
            <person name="Fauchery L."/>
            <person name="Girlanda M."/>
            <person name="Hayes R.D."/>
            <person name="Keri Z."/>
            <person name="LaButti K."/>
            <person name="Lipzen A."/>
            <person name="Lombard V."/>
            <person name="Magnuson J."/>
            <person name="Maillard F."/>
            <person name="Murat C."/>
            <person name="Nolan M."/>
            <person name="Ohm R.A."/>
            <person name="Pangilinan J."/>
            <person name="Pereira M.F."/>
            <person name="Perotto S."/>
            <person name="Peter M."/>
            <person name="Pfister S."/>
            <person name="Riley R."/>
            <person name="Sitrit Y."/>
            <person name="Stielow J.B."/>
            <person name="Szollosi G."/>
            <person name="Zifcakova L."/>
            <person name="Stursova M."/>
            <person name="Spatafora J.W."/>
            <person name="Tedersoo L."/>
            <person name="Vaario L.M."/>
            <person name="Yamada A."/>
            <person name="Yan M."/>
            <person name="Wang P."/>
            <person name="Xu J."/>
            <person name="Bruns T."/>
            <person name="Baldrian P."/>
            <person name="Vilgalys R."/>
            <person name="Dunand C."/>
            <person name="Henrissat B."/>
            <person name="Grigoriev I.V."/>
            <person name="Hibbett D."/>
            <person name="Nagy L.G."/>
            <person name="Martin F.M."/>
        </authorList>
    </citation>
    <scope>NUCLEOTIDE SEQUENCE</scope>
    <source>
        <strain evidence="3">Prilba</strain>
    </source>
</reference>
<keyword evidence="1" id="KW-0479">Metal-binding</keyword>
<sequence>MYSEISATRTQKQLTPVRESITAKPPYVSGTLELPASCFSFLYRITKDGHDARHINLADATPDELEKLTRACEPASFGRKQETVKDENYRKAVKMDSECFSPMLDVFHTDLVNIIYDCLLEGTQSTKRIKIELYKLNVYDKGSFFKPHVDTPRSKNIPTPHEGGALHFRHRSQEWIFDSGQVLAAKDKPSIGYASFFSDIEHEVAPVTSGHRVTLTYNLYFDDGPVSAVSMDLSPPLVNERAFREAFTTLLEDQEFLAEGGTLAFGLRHVYPIKDDLKHVHSVLKGCDALVYQSVRALG</sequence>